<gene>
    <name evidence="2" type="ORF">KP803_11695</name>
</gene>
<proteinExistence type="predicted"/>
<evidence type="ECO:0000313" key="3">
    <source>
        <dbReference type="Proteomes" id="UP001139559"/>
    </source>
</evidence>
<dbReference type="AlphaFoldDB" id="A0A9X2BLH4"/>
<keyword evidence="3" id="KW-1185">Reference proteome</keyword>
<protein>
    <submittedName>
        <fullName evidence="2">YcaO-like family protein</fullName>
    </submittedName>
</protein>
<reference evidence="2" key="1">
    <citation type="submission" date="2021-11" db="EMBL/GenBank/DDBJ databases">
        <title>Vibrio ZSDE26 sp. nov. and Vibrio ZSDZ34 sp. nov., isolated from coastal seawater in Qingdao.</title>
        <authorList>
            <person name="Zhang P."/>
        </authorList>
    </citation>
    <scope>NUCLEOTIDE SEQUENCE</scope>
    <source>
        <strain evidence="2">ZSDE26</strain>
    </source>
</reference>
<sequence length="389" mass="44002">MDIVPTERQLNANHAIENIIKWFEAHDIHSSLTTSRNYLVATVQLFNSKNEFLASGAGKGPWAIIGAYYEAFEHLLLEHQFISTDTSIRSLHYWLGSEDHHADCLFGKPLKAYEDGPLTFSRYYSLLNARTYLIPEVLINPFYKEPLINSDAFQFLKSYSVNSGWASGSTFEEAIVHGANEVIECHHMSELYKHYIGHNPSSGSEGFYKIKLPSALLVHPLSIPDLDQVTVVMSKTILGSYFCTCVLLSDLSPMALRSSGVSYSEYHAIEQALFELEETIELFNTKRRDGEIQAANLLSCTPKLSRLIKLSSLDELPYKDLSSLSPTSEYKFCDHYRNLIQALDDNNCTLLFHTAFQTTNIWLVSVFIPGLERFNVIDKGHWVVPLGTK</sequence>
<accession>A0A9X2BLH4</accession>
<dbReference type="EMBL" id="JAJHVV010000006">
    <property type="protein sequence ID" value="MCK6263933.1"/>
    <property type="molecule type" value="Genomic_DNA"/>
</dbReference>
<dbReference type="InterPro" id="IPR003776">
    <property type="entry name" value="YcaO-like_dom"/>
</dbReference>
<dbReference type="Proteomes" id="UP001139559">
    <property type="component" value="Unassembled WGS sequence"/>
</dbReference>
<dbReference type="RefSeq" id="WP_248009012.1">
    <property type="nucleotide sequence ID" value="NZ_JAJHVV010000006.1"/>
</dbReference>
<evidence type="ECO:0000313" key="2">
    <source>
        <dbReference type="EMBL" id="MCK6263933.1"/>
    </source>
</evidence>
<organism evidence="2 3">
    <name type="scientific">Vibrio amylolyticus</name>
    <dbReference type="NCBI Taxonomy" id="2847292"/>
    <lineage>
        <taxon>Bacteria</taxon>
        <taxon>Pseudomonadati</taxon>
        <taxon>Pseudomonadota</taxon>
        <taxon>Gammaproteobacteria</taxon>
        <taxon>Vibrionales</taxon>
        <taxon>Vibrionaceae</taxon>
        <taxon>Vibrio</taxon>
    </lineage>
</organism>
<dbReference type="Pfam" id="PF02624">
    <property type="entry name" value="YcaO"/>
    <property type="match status" value="1"/>
</dbReference>
<dbReference type="Gene3D" id="3.30.1330.230">
    <property type="match status" value="1"/>
</dbReference>
<feature type="domain" description="YcaO" evidence="1">
    <location>
        <begin position="54"/>
        <end position="389"/>
    </location>
</feature>
<comment type="caution">
    <text evidence="2">The sequence shown here is derived from an EMBL/GenBank/DDBJ whole genome shotgun (WGS) entry which is preliminary data.</text>
</comment>
<dbReference type="PROSITE" id="PS51664">
    <property type="entry name" value="YCAO"/>
    <property type="match status" value="1"/>
</dbReference>
<evidence type="ECO:0000259" key="1">
    <source>
        <dbReference type="PROSITE" id="PS51664"/>
    </source>
</evidence>
<name>A0A9X2BLH4_9VIBR</name>